<keyword evidence="7 9" id="KW-0472">Membrane</keyword>
<evidence type="ECO:0000256" key="8">
    <source>
        <dbReference type="SAM" id="MobiDB-lite"/>
    </source>
</evidence>
<feature type="transmembrane region" description="Helical" evidence="9">
    <location>
        <begin position="46"/>
        <end position="67"/>
    </location>
</feature>
<keyword evidence="11" id="KW-1185">Reference proteome</keyword>
<gene>
    <name evidence="10" type="ORF">N869_01575</name>
</gene>
<feature type="transmembrane region" description="Helical" evidence="9">
    <location>
        <begin position="154"/>
        <end position="179"/>
    </location>
</feature>
<comment type="similarity">
    <text evidence="2">Belongs to the autoinducer-2 exporter (AI-2E) (TC 2.A.86) family.</text>
</comment>
<keyword evidence="3" id="KW-0813">Transport</keyword>
<dbReference type="EMBL" id="AXCZ01000091">
    <property type="protein sequence ID" value="KGM12833.1"/>
    <property type="molecule type" value="Genomic_DNA"/>
</dbReference>
<dbReference type="PANTHER" id="PTHR21716">
    <property type="entry name" value="TRANSMEMBRANE PROTEIN"/>
    <property type="match status" value="1"/>
</dbReference>
<organism evidence="10 11">
    <name type="scientific">Cellulomonas bogoriensis 69B4 = DSM 16987</name>
    <dbReference type="NCBI Taxonomy" id="1386082"/>
    <lineage>
        <taxon>Bacteria</taxon>
        <taxon>Bacillati</taxon>
        <taxon>Actinomycetota</taxon>
        <taxon>Actinomycetes</taxon>
        <taxon>Micrococcales</taxon>
        <taxon>Cellulomonadaceae</taxon>
        <taxon>Cellulomonas</taxon>
    </lineage>
</organism>
<feature type="transmembrane region" description="Helical" evidence="9">
    <location>
        <begin position="20"/>
        <end position="40"/>
    </location>
</feature>
<feature type="transmembrane region" description="Helical" evidence="9">
    <location>
        <begin position="79"/>
        <end position="97"/>
    </location>
</feature>
<feature type="compositionally biased region" description="Acidic residues" evidence="8">
    <location>
        <begin position="351"/>
        <end position="375"/>
    </location>
</feature>
<dbReference type="GO" id="GO:0005886">
    <property type="term" value="C:plasma membrane"/>
    <property type="evidence" value="ECO:0007669"/>
    <property type="project" value="UniProtKB-SubCell"/>
</dbReference>
<evidence type="ECO:0000256" key="2">
    <source>
        <dbReference type="ARBA" id="ARBA00009773"/>
    </source>
</evidence>
<evidence type="ECO:0000256" key="1">
    <source>
        <dbReference type="ARBA" id="ARBA00004651"/>
    </source>
</evidence>
<dbReference type="GO" id="GO:0055085">
    <property type="term" value="P:transmembrane transport"/>
    <property type="evidence" value="ECO:0007669"/>
    <property type="project" value="TreeGrafter"/>
</dbReference>
<evidence type="ECO:0000256" key="4">
    <source>
        <dbReference type="ARBA" id="ARBA00022475"/>
    </source>
</evidence>
<keyword evidence="6 9" id="KW-1133">Transmembrane helix</keyword>
<dbReference type="Proteomes" id="UP000054314">
    <property type="component" value="Unassembled WGS sequence"/>
</dbReference>
<evidence type="ECO:0000256" key="5">
    <source>
        <dbReference type="ARBA" id="ARBA00022692"/>
    </source>
</evidence>
<feature type="transmembrane region" description="Helical" evidence="9">
    <location>
        <begin position="313"/>
        <end position="344"/>
    </location>
</feature>
<feature type="transmembrane region" description="Helical" evidence="9">
    <location>
        <begin position="220"/>
        <end position="242"/>
    </location>
</feature>
<dbReference type="PANTHER" id="PTHR21716:SF53">
    <property type="entry name" value="PERMEASE PERM-RELATED"/>
    <property type="match status" value="1"/>
</dbReference>
<name>A0A0A0BWS9_9CELL</name>
<evidence type="ECO:0000256" key="3">
    <source>
        <dbReference type="ARBA" id="ARBA00022448"/>
    </source>
</evidence>
<evidence type="ECO:0000256" key="9">
    <source>
        <dbReference type="SAM" id="Phobius"/>
    </source>
</evidence>
<dbReference type="OrthoDB" id="9784366at2"/>
<accession>A0A0A0BWS9</accession>
<feature type="region of interest" description="Disordered" evidence="8">
    <location>
        <begin position="351"/>
        <end position="396"/>
    </location>
</feature>
<comment type="caution">
    <text evidence="10">The sequence shown here is derived from an EMBL/GenBank/DDBJ whole genome shotgun (WGS) entry which is preliminary data.</text>
</comment>
<evidence type="ECO:0000313" key="11">
    <source>
        <dbReference type="Proteomes" id="UP000054314"/>
    </source>
</evidence>
<feature type="transmembrane region" description="Helical" evidence="9">
    <location>
        <begin position="276"/>
        <end position="293"/>
    </location>
</feature>
<dbReference type="InterPro" id="IPR002549">
    <property type="entry name" value="AI-2E-like"/>
</dbReference>
<reference evidence="10 11" key="1">
    <citation type="submission" date="2013-08" db="EMBL/GenBank/DDBJ databases">
        <title>Genome sequencing of Cellulomonas bogoriensis 69B4.</title>
        <authorList>
            <person name="Chen F."/>
            <person name="Li Y."/>
            <person name="Wang G."/>
        </authorList>
    </citation>
    <scope>NUCLEOTIDE SEQUENCE [LARGE SCALE GENOMIC DNA]</scope>
    <source>
        <strain evidence="10 11">69B4</strain>
    </source>
</reference>
<sequence>MRTRRRERPSLWTDGLGRAAVRSAQVLLVLALVMCALWALGQISVVVIAVLIATIVAAAVSPVVSFLRHRGIPSGLATWFAMFLGAGGLGLVIWFVVNAVRDEWDDLVDSATEGFDELQQFLTQGPLGITDEQIDEARQEVADLLTSDAVQSGAMAGAATAVEIITGIVLGIVVLFFLLRDSRRIWGFFLRPFDAASRERADRIGGSAVNVLGGYVRGTAIVAAVDATVIGVALFILGIPLALPLATIVFLGAFIPLLGATLAGTLAALVALVAEGPVYALIVVGVVIGVNQLEGNLLEPIVLGRTLSLHPLAILLALTAGTLLAGIIGALLSVPLAAVAWAVISQWNAADEVDGSGGEDDDGEDDDGEDDDDGDGLDHAGEPRPGIAAPVRPEGG</sequence>
<evidence type="ECO:0000256" key="6">
    <source>
        <dbReference type="ARBA" id="ARBA00022989"/>
    </source>
</evidence>
<dbReference type="AlphaFoldDB" id="A0A0A0BWS9"/>
<evidence type="ECO:0000256" key="7">
    <source>
        <dbReference type="ARBA" id="ARBA00023136"/>
    </source>
</evidence>
<dbReference type="RefSeq" id="WP_084136806.1">
    <property type="nucleotide sequence ID" value="NZ_AXCZ01000091.1"/>
</dbReference>
<dbReference type="Pfam" id="PF01594">
    <property type="entry name" value="AI-2E_transport"/>
    <property type="match status" value="1"/>
</dbReference>
<evidence type="ECO:0000313" key="10">
    <source>
        <dbReference type="EMBL" id="KGM12833.1"/>
    </source>
</evidence>
<protein>
    <submittedName>
        <fullName evidence="10">Membrane protein</fullName>
    </submittedName>
</protein>
<keyword evidence="5 9" id="KW-0812">Transmembrane</keyword>
<keyword evidence="4" id="KW-1003">Cell membrane</keyword>
<proteinExistence type="inferred from homology"/>
<comment type="subcellular location">
    <subcellularLocation>
        <location evidence="1">Cell membrane</location>
        <topology evidence="1">Multi-pass membrane protein</topology>
    </subcellularLocation>
</comment>